<keyword evidence="2 4" id="KW-0238">DNA-binding</keyword>
<sequence>MSTEAGRRRPGPRRALTEDEILDAALSLLDDGGADAASVRGIAARVGVAPNAVYTYFPDKAAVVKALVERLLGEVDHDVFADRSRPWRERVEALALDLRAHLSAHPGAVGLMIGGPMDGPHALTLNERLLELLADAGLDRTGAARAAYLLIVYVFGSIALEVAAQHAPGPLPPESDRIDARTRAFAATPADRFPRSAAAAATMAGYVSTEQYVWGLRRILDGITAGVTDVPGDPDDGRGVLRAAGPVPEARTSRSGRTVDVLDDAAG</sequence>
<evidence type="ECO:0000256" key="3">
    <source>
        <dbReference type="ARBA" id="ARBA00023163"/>
    </source>
</evidence>
<evidence type="ECO:0000256" key="4">
    <source>
        <dbReference type="PROSITE-ProRule" id="PRU00335"/>
    </source>
</evidence>
<feature type="DNA-binding region" description="H-T-H motif" evidence="4">
    <location>
        <begin position="38"/>
        <end position="57"/>
    </location>
</feature>
<feature type="region of interest" description="Disordered" evidence="5">
    <location>
        <begin position="230"/>
        <end position="267"/>
    </location>
</feature>
<dbReference type="SUPFAM" id="SSF48498">
    <property type="entry name" value="Tetracyclin repressor-like, C-terminal domain"/>
    <property type="match status" value="1"/>
</dbReference>
<accession>A0ABV3XIX4</accession>
<proteinExistence type="predicted"/>
<organism evidence="7 8">
    <name type="scientific">Geodermatophilus maliterrae</name>
    <dbReference type="NCBI Taxonomy" id="3162531"/>
    <lineage>
        <taxon>Bacteria</taxon>
        <taxon>Bacillati</taxon>
        <taxon>Actinomycetota</taxon>
        <taxon>Actinomycetes</taxon>
        <taxon>Geodermatophilales</taxon>
        <taxon>Geodermatophilaceae</taxon>
        <taxon>Geodermatophilus</taxon>
    </lineage>
</organism>
<evidence type="ECO:0000256" key="1">
    <source>
        <dbReference type="ARBA" id="ARBA00023015"/>
    </source>
</evidence>
<dbReference type="InterPro" id="IPR036271">
    <property type="entry name" value="Tet_transcr_reg_TetR-rel_C_sf"/>
</dbReference>
<dbReference type="EMBL" id="JBFNXQ010000066">
    <property type="protein sequence ID" value="MEX5720297.1"/>
    <property type="molecule type" value="Genomic_DNA"/>
</dbReference>
<dbReference type="PROSITE" id="PS50977">
    <property type="entry name" value="HTH_TETR_2"/>
    <property type="match status" value="1"/>
</dbReference>
<dbReference type="InterPro" id="IPR009057">
    <property type="entry name" value="Homeodomain-like_sf"/>
</dbReference>
<protein>
    <submittedName>
        <fullName evidence="7">TetR/AcrR family transcriptional regulator</fullName>
    </submittedName>
</protein>
<evidence type="ECO:0000256" key="2">
    <source>
        <dbReference type="ARBA" id="ARBA00023125"/>
    </source>
</evidence>
<dbReference type="PANTHER" id="PTHR30055">
    <property type="entry name" value="HTH-TYPE TRANSCRIPTIONAL REGULATOR RUTR"/>
    <property type="match status" value="1"/>
</dbReference>
<name>A0ABV3XIX4_9ACTN</name>
<dbReference type="InterPro" id="IPR004111">
    <property type="entry name" value="Repressor_TetR_C"/>
</dbReference>
<dbReference type="Pfam" id="PF02909">
    <property type="entry name" value="TetR_C_1"/>
    <property type="match status" value="1"/>
</dbReference>
<dbReference type="PANTHER" id="PTHR30055:SF151">
    <property type="entry name" value="TRANSCRIPTIONAL REGULATORY PROTEIN"/>
    <property type="match status" value="1"/>
</dbReference>
<evidence type="ECO:0000313" key="8">
    <source>
        <dbReference type="Proteomes" id="UP001560045"/>
    </source>
</evidence>
<dbReference type="PRINTS" id="PR00455">
    <property type="entry name" value="HTHTETR"/>
</dbReference>
<keyword evidence="8" id="KW-1185">Reference proteome</keyword>
<comment type="caution">
    <text evidence="7">The sequence shown here is derived from an EMBL/GenBank/DDBJ whole genome shotgun (WGS) entry which is preliminary data.</text>
</comment>
<keyword evidence="1" id="KW-0805">Transcription regulation</keyword>
<reference evidence="7 8" key="1">
    <citation type="submission" date="2024-06" db="EMBL/GenBank/DDBJ databases">
        <title>Draft genome sequence of Geodermatophilus badlandi, a novel member of the Geodermatophilaceae isolated from badland sedimentary rocks in the Red desert, Wyoming, USA.</title>
        <authorList>
            <person name="Ben Tekaya S."/>
            <person name="Nouioui I."/>
            <person name="Flores G.M."/>
            <person name="Shaal M.N."/>
            <person name="Bredoire F."/>
            <person name="Basile F."/>
            <person name="Van Diepen L."/>
            <person name="Ward N.L."/>
        </authorList>
    </citation>
    <scope>NUCLEOTIDE SEQUENCE [LARGE SCALE GENOMIC DNA]</scope>
    <source>
        <strain evidence="7 8">WL48A</strain>
    </source>
</reference>
<evidence type="ECO:0000256" key="5">
    <source>
        <dbReference type="SAM" id="MobiDB-lite"/>
    </source>
</evidence>
<gene>
    <name evidence="7" type="ORF">ABQ292_18195</name>
</gene>
<keyword evidence="3" id="KW-0804">Transcription</keyword>
<dbReference type="InterPro" id="IPR050109">
    <property type="entry name" value="HTH-type_TetR-like_transc_reg"/>
</dbReference>
<evidence type="ECO:0000259" key="6">
    <source>
        <dbReference type="PROSITE" id="PS50977"/>
    </source>
</evidence>
<dbReference type="InterPro" id="IPR001647">
    <property type="entry name" value="HTH_TetR"/>
</dbReference>
<dbReference type="RefSeq" id="WP_369208984.1">
    <property type="nucleotide sequence ID" value="NZ_JBFNXQ010000066.1"/>
</dbReference>
<dbReference type="Proteomes" id="UP001560045">
    <property type="component" value="Unassembled WGS sequence"/>
</dbReference>
<dbReference type="Pfam" id="PF00440">
    <property type="entry name" value="TetR_N"/>
    <property type="match status" value="1"/>
</dbReference>
<evidence type="ECO:0000313" key="7">
    <source>
        <dbReference type="EMBL" id="MEX5720297.1"/>
    </source>
</evidence>
<dbReference type="SUPFAM" id="SSF46689">
    <property type="entry name" value="Homeodomain-like"/>
    <property type="match status" value="1"/>
</dbReference>
<feature type="domain" description="HTH tetR-type" evidence="6">
    <location>
        <begin position="15"/>
        <end position="75"/>
    </location>
</feature>
<dbReference type="Gene3D" id="1.10.357.10">
    <property type="entry name" value="Tetracycline Repressor, domain 2"/>
    <property type="match status" value="1"/>
</dbReference>